<dbReference type="InterPro" id="IPR000320">
    <property type="entry name" value="Hedgehog_signalling_dom"/>
</dbReference>
<dbReference type="STRING" id="30069.A0A182Y572"/>
<dbReference type="GO" id="GO:0005615">
    <property type="term" value="C:extracellular space"/>
    <property type="evidence" value="ECO:0007669"/>
    <property type="project" value="TreeGrafter"/>
</dbReference>
<dbReference type="Gene3D" id="3.30.1380.10">
    <property type="match status" value="1"/>
</dbReference>
<dbReference type="InterPro" id="IPR050387">
    <property type="entry name" value="Hedgehog_Signaling"/>
</dbReference>
<reference evidence="2" key="2">
    <citation type="submission" date="2020-05" db="UniProtKB">
        <authorList>
            <consortium name="EnsemblMetazoa"/>
        </authorList>
    </citation>
    <scope>IDENTIFICATION</scope>
    <source>
        <strain evidence="2">Indian</strain>
    </source>
</reference>
<dbReference type="GO" id="GO:0007267">
    <property type="term" value="P:cell-cell signaling"/>
    <property type="evidence" value="ECO:0007669"/>
    <property type="project" value="InterPro"/>
</dbReference>
<dbReference type="VEuPathDB" id="VectorBase:ASTEI03608"/>
<dbReference type="Pfam" id="PF01085">
    <property type="entry name" value="HH_signal"/>
    <property type="match status" value="1"/>
</dbReference>
<evidence type="ECO:0000259" key="1">
    <source>
        <dbReference type="Pfam" id="PF01085"/>
    </source>
</evidence>
<dbReference type="GO" id="GO:0007224">
    <property type="term" value="P:smoothened signaling pathway"/>
    <property type="evidence" value="ECO:0007669"/>
    <property type="project" value="TreeGrafter"/>
</dbReference>
<keyword evidence="3" id="KW-1185">Reference proteome</keyword>
<dbReference type="AlphaFoldDB" id="A0A182Y572"/>
<proteinExistence type="predicted"/>
<dbReference type="SUPFAM" id="SSF55166">
    <property type="entry name" value="Hedgehog/DD-peptidase"/>
    <property type="match status" value="1"/>
</dbReference>
<reference evidence="3" key="1">
    <citation type="journal article" date="2014" name="Genome Biol.">
        <title>Genome analysis of a major urban malaria vector mosquito, Anopheles stephensi.</title>
        <authorList>
            <person name="Jiang X."/>
            <person name="Peery A."/>
            <person name="Hall A.B."/>
            <person name="Sharma A."/>
            <person name="Chen X.G."/>
            <person name="Waterhouse R.M."/>
            <person name="Komissarov A."/>
            <person name="Riehle M.M."/>
            <person name="Shouche Y."/>
            <person name="Sharakhova M.V."/>
            <person name="Lawson D."/>
            <person name="Pakpour N."/>
            <person name="Arensburger P."/>
            <person name="Davidson V.L."/>
            <person name="Eiglmeier K."/>
            <person name="Emrich S."/>
            <person name="George P."/>
            <person name="Kennedy R.C."/>
            <person name="Mane S.P."/>
            <person name="Maslen G."/>
            <person name="Oringanje C."/>
            <person name="Qi Y."/>
            <person name="Settlage R."/>
            <person name="Tojo M."/>
            <person name="Tubio J.M."/>
            <person name="Unger M.F."/>
            <person name="Wang B."/>
            <person name="Vernick K.D."/>
            <person name="Ribeiro J.M."/>
            <person name="James A.A."/>
            <person name="Michel K."/>
            <person name="Riehle M.A."/>
            <person name="Luckhart S."/>
            <person name="Sharakhov I.V."/>
            <person name="Tu Z."/>
        </authorList>
    </citation>
    <scope>NUCLEOTIDE SEQUENCE [LARGE SCALE GENOMIC DNA]</scope>
    <source>
        <strain evidence="3">Indian</strain>
    </source>
</reference>
<organism evidence="2 3">
    <name type="scientific">Anopheles stephensi</name>
    <name type="common">Indo-Pakistan malaria mosquito</name>
    <dbReference type="NCBI Taxonomy" id="30069"/>
    <lineage>
        <taxon>Eukaryota</taxon>
        <taxon>Metazoa</taxon>
        <taxon>Ecdysozoa</taxon>
        <taxon>Arthropoda</taxon>
        <taxon>Hexapoda</taxon>
        <taxon>Insecta</taxon>
        <taxon>Pterygota</taxon>
        <taxon>Neoptera</taxon>
        <taxon>Endopterygota</taxon>
        <taxon>Diptera</taxon>
        <taxon>Nematocera</taxon>
        <taxon>Culicoidea</taxon>
        <taxon>Culicidae</taxon>
        <taxon>Anophelinae</taxon>
        <taxon>Anopheles</taxon>
    </lineage>
</organism>
<accession>A0A182Y572</accession>
<dbReference type="PANTHER" id="PTHR11889">
    <property type="entry name" value="HEDGEHOG"/>
    <property type="match status" value="1"/>
</dbReference>
<dbReference type="GO" id="GO:0005509">
    <property type="term" value="F:calcium ion binding"/>
    <property type="evidence" value="ECO:0007669"/>
    <property type="project" value="TreeGrafter"/>
</dbReference>
<dbReference type="VEuPathDB" id="VectorBase:ASTE002387"/>
<evidence type="ECO:0000313" key="2">
    <source>
        <dbReference type="EnsemblMetazoa" id="ASTEI03608-PA"/>
    </source>
</evidence>
<dbReference type="GO" id="GO:0010468">
    <property type="term" value="P:regulation of gene expression"/>
    <property type="evidence" value="ECO:0007669"/>
    <property type="project" value="TreeGrafter"/>
</dbReference>
<feature type="domain" description="Hedgehog N-terminal signalling" evidence="1">
    <location>
        <begin position="93"/>
        <end position="170"/>
    </location>
</feature>
<dbReference type="InterPro" id="IPR009045">
    <property type="entry name" value="Zn_M74/Hedgehog-like"/>
</dbReference>
<dbReference type="GO" id="GO:0005113">
    <property type="term" value="F:patched binding"/>
    <property type="evidence" value="ECO:0007669"/>
    <property type="project" value="TreeGrafter"/>
</dbReference>
<name>A0A182Y572_ANOST</name>
<dbReference type="Proteomes" id="UP000076408">
    <property type="component" value="Unassembled WGS sequence"/>
</dbReference>
<sequence>MGSWRQTPVAVVDPAPPCNPVPEMQSTDPLGPLGPYSSIAGEELSAVGQSCPAAAGYASVCPEVKSQYRSGRNRTMVWMMVVLLALVQLTAGCGPGRGIGGPRRTRKLLPLVFKQHVPNVSENSLSASGMQEGPISRNDSKFRSLETNYNKDIIFKDEEGTGADRVMTQVSNAWDGGDWGYSKDSVMVRGRSHAYRATAHYTSSGSYKSIVNECFP</sequence>
<protein>
    <recommendedName>
        <fullName evidence="1">Hedgehog N-terminal signalling domain-containing protein</fullName>
    </recommendedName>
</protein>
<dbReference type="PANTHER" id="PTHR11889:SF31">
    <property type="entry name" value="PROTEIN HEDGEHOG"/>
    <property type="match status" value="1"/>
</dbReference>
<dbReference type="VEuPathDB" id="VectorBase:ASTEI20_041644"/>
<evidence type="ECO:0000313" key="3">
    <source>
        <dbReference type="Proteomes" id="UP000076408"/>
    </source>
</evidence>
<dbReference type="GO" id="GO:0001708">
    <property type="term" value="P:cell fate specification"/>
    <property type="evidence" value="ECO:0007669"/>
    <property type="project" value="TreeGrafter"/>
</dbReference>
<dbReference type="EnsemblMetazoa" id="ASTEI03608-RA">
    <property type="protein sequence ID" value="ASTEI03608-PA"/>
    <property type="gene ID" value="ASTEI03608"/>
</dbReference>